<feature type="active site" description="Nucleophile" evidence="6">
    <location>
        <position position="110"/>
    </location>
</feature>
<dbReference type="SUPFAM" id="SSF52317">
    <property type="entry name" value="Class I glutamine amidotransferase-like"/>
    <property type="match status" value="1"/>
</dbReference>
<proteinExistence type="inferred from homology"/>
<dbReference type="GO" id="GO:0008236">
    <property type="term" value="F:serine-type peptidase activity"/>
    <property type="evidence" value="ECO:0007669"/>
    <property type="project" value="UniProtKB-KW"/>
</dbReference>
<keyword evidence="3" id="KW-0645">Protease</keyword>
<protein>
    <submittedName>
        <fullName evidence="9">Muramoyltetrapeptide carboxypeptidase</fullName>
    </submittedName>
</protein>
<dbReference type="Proteomes" id="UP000315971">
    <property type="component" value="Unassembled WGS sequence"/>
</dbReference>
<keyword evidence="2 9" id="KW-0121">Carboxypeptidase</keyword>
<evidence type="ECO:0000256" key="2">
    <source>
        <dbReference type="ARBA" id="ARBA00022645"/>
    </source>
</evidence>
<feature type="domain" description="LD-carboxypeptidase C-terminal" evidence="8">
    <location>
        <begin position="173"/>
        <end position="289"/>
    </location>
</feature>
<dbReference type="GO" id="GO:0004180">
    <property type="term" value="F:carboxypeptidase activity"/>
    <property type="evidence" value="ECO:0007669"/>
    <property type="project" value="UniProtKB-KW"/>
</dbReference>
<accession>A0A521CBQ7</accession>
<dbReference type="InterPro" id="IPR027461">
    <property type="entry name" value="Carboxypeptidase_A_C_sf"/>
</dbReference>
<comment type="similarity">
    <text evidence="1">Belongs to the peptidase S66 family.</text>
</comment>
<dbReference type="PANTHER" id="PTHR30237">
    <property type="entry name" value="MURAMOYLTETRAPEPTIDE CARBOXYPEPTIDASE"/>
    <property type="match status" value="1"/>
</dbReference>
<organism evidence="9 10">
    <name type="scientific">Solitalea koreensis</name>
    <dbReference type="NCBI Taxonomy" id="543615"/>
    <lineage>
        <taxon>Bacteria</taxon>
        <taxon>Pseudomonadati</taxon>
        <taxon>Bacteroidota</taxon>
        <taxon>Sphingobacteriia</taxon>
        <taxon>Sphingobacteriales</taxon>
        <taxon>Sphingobacteriaceae</taxon>
        <taxon>Solitalea</taxon>
    </lineage>
</organism>
<feature type="domain" description="LD-carboxypeptidase N-terminal" evidence="7">
    <location>
        <begin position="14"/>
        <end position="130"/>
    </location>
</feature>
<feature type="active site" description="Charge relay system" evidence="6">
    <location>
        <position position="204"/>
    </location>
</feature>
<dbReference type="RefSeq" id="WP_142602791.1">
    <property type="nucleotide sequence ID" value="NZ_FXSZ01000003.1"/>
</dbReference>
<evidence type="ECO:0000256" key="5">
    <source>
        <dbReference type="ARBA" id="ARBA00022825"/>
    </source>
</evidence>
<evidence type="ECO:0000256" key="3">
    <source>
        <dbReference type="ARBA" id="ARBA00022670"/>
    </source>
</evidence>
<dbReference type="Pfam" id="PF02016">
    <property type="entry name" value="Peptidase_S66"/>
    <property type="match status" value="1"/>
</dbReference>
<evidence type="ECO:0000256" key="4">
    <source>
        <dbReference type="ARBA" id="ARBA00022801"/>
    </source>
</evidence>
<dbReference type="OrthoDB" id="9807329at2"/>
<gene>
    <name evidence="9" type="ORF">SAMN06265350_103340</name>
</gene>
<keyword evidence="4" id="KW-0378">Hydrolase</keyword>
<evidence type="ECO:0000259" key="8">
    <source>
        <dbReference type="Pfam" id="PF17676"/>
    </source>
</evidence>
<sequence>MSKRPPFLKTGDTIGILCTARYVNMEQIQPAIKLFESWGLRVKLGDSIGAEWNIFGGDDELRAKNLSDFFVDAEIKAIVCARGGYGTLRMIDKVDFSALDRNPKWLIGFSDVTALHAHINTCLNMPSIHGQMALNIENKSAEAHETLRKALFGEALSFSYQNDFDFTRHGTAEGELVGGNLALIYAVQGSVSELDTDGKILFLEEVEEWLYNVDRMLWNLKRSGKLDNLKGLIIGGFSQLLDNDIPFGMTYEEIIWEKVKDYDYPVCFNFPSGHIDDNRALILGSKVKLEVGEDVSLRFTTQ</sequence>
<dbReference type="InterPro" id="IPR029062">
    <property type="entry name" value="Class_I_gatase-like"/>
</dbReference>
<keyword evidence="10" id="KW-1185">Reference proteome</keyword>
<dbReference type="Gene3D" id="3.50.30.60">
    <property type="entry name" value="LD-carboxypeptidase A C-terminal domain-like"/>
    <property type="match status" value="1"/>
</dbReference>
<evidence type="ECO:0000313" key="10">
    <source>
        <dbReference type="Proteomes" id="UP000315971"/>
    </source>
</evidence>
<feature type="active site" description="Charge relay system" evidence="6">
    <location>
        <position position="274"/>
    </location>
</feature>
<dbReference type="InterPro" id="IPR040921">
    <property type="entry name" value="Peptidase_S66C"/>
</dbReference>
<dbReference type="PANTHER" id="PTHR30237:SF2">
    <property type="entry name" value="MUREIN TETRAPEPTIDE CARBOXYPEPTIDASE"/>
    <property type="match status" value="1"/>
</dbReference>
<dbReference type="CDD" id="cd07025">
    <property type="entry name" value="Peptidase_S66"/>
    <property type="match status" value="1"/>
</dbReference>
<dbReference type="SUPFAM" id="SSF141986">
    <property type="entry name" value="LD-carboxypeptidase A C-terminal domain-like"/>
    <property type="match status" value="1"/>
</dbReference>
<evidence type="ECO:0000256" key="1">
    <source>
        <dbReference type="ARBA" id="ARBA00010233"/>
    </source>
</evidence>
<dbReference type="AlphaFoldDB" id="A0A521CBQ7"/>
<dbReference type="GO" id="GO:0006508">
    <property type="term" value="P:proteolysis"/>
    <property type="evidence" value="ECO:0007669"/>
    <property type="project" value="UniProtKB-KW"/>
</dbReference>
<dbReference type="InterPro" id="IPR003507">
    <property type="entry name" value="S66_fam"/>
</dbReference>
<evidence type="ECO:0000256" key="6">
    <source>
        <dbReference type="PIRSR" id="PIRSR028757-1"/>
    </source>
</evidence>
<dbReference type="Pfam" id="PF17676">
    <property type="entry name" value="Peptidase_S66C"/>
    <property type="match status" value="1"/>
</dbReference>
<dbReference type="InterPro" id="IPR027478">
    <property type="entry name" value="LdcA_N"/>
</dbReference>
<dbReference type="Gene3D" id="3.40.50.10740">
    <property type="entry name" value="Class I glutamine amidotransferase-like"/>
    <property type="match status" value="1"/>
</dbReference>
<evidence type="ECO:0000313" key="9">
    <source>
        <dbReference type="EMBL" id="SMO56241.1"/>
    </source>
</evidence>
<dbReference type="EMBL" id="FXSZ01000003">
    <property type="protein sequence ID" value="SMO56241.1"/>
    <property type="molecule type" value="Genomic_DNA"/>
</dbReference>
<evidence type="ECO:0000259" key="7">
    <source>
        <dbReference type="Pfam" id="PF02016"/>
    </source>
</evidence>
<dbReference type="InterPro" id="IPR040449">
    <property type="entry name" value="Peptidase_S66_N"/>
</dbReference>
<reference evidence="9 10" key="1">
    <citation type="submission" date="2017-05" db="EMBL/GenBank/DDBJ databases">
        <authorList>
            <person name="Varghese N."/>
            <person name="Submissions S."/>
        </authorList>
    </citation>
    <scope>NUCLEOTIDE SEQUENCE [LARGE SCALE GENOMIC DNA]</scope>
    <source>
        <strain evidence="9 10">DSM 21342</strain>
    </source>
</reference>
<dbReference type="PIRSF" id="PIRSF028757">
    <property type="entry name" value="LD-carboxypeptidase"/>
    <property type="match status" value="1"/>
</dbReference>
<keyword evidence="5" id="KW-0720">Serine protease</keyword>
<name>A0A521CBQ7_9SPHI</name>